<sequence length="109" mass="12219">MSRIRKTIAVLRSKWRVTRSVPRCEVQVVMITLGYTLASLTGTRDYFLKRGDASSNEPLNLTLVRRVLAYSSIGLNGELVTLGEGHEGKGIIRLTFQSPPRVPERATYK</sequence>
<dbReference type="AlphaFoldDB" id="A0A4D6MKT2"/>
<accession>A0A4D6MKT2</accession>
<name>A0A4D6MKT2_VIGUN</name>
<keyword evidence="2" id="KW-1185">Reference proteome</keyword>
<gene>
    <name evidence="1" type="ORF">DEO72_LG7g1655</name>
</gene>
<proteinExistence type="predicted"/>
<protein>
    <submittedName>
        <fullName evidence="1">Uncharacterized protein</fullName>
    </submittedName>
</protein>
<evidence type="ECO:0000313" key="1">
    <source>
        <dbReference type="EMBL" id="QCE00365.1"/>
    </source>
</evidence>
<organism evidence="1 2">
    <name type="scientific">Vigna unguiculata</name>
    <name type="common">Cowpea</name>
    <dbReference type="NCBI Taxonomy" id="3917"/>
    <lineage>
        <taxon>Eukaryota</taxon>
        <taxon>Viridiplantae</taxon>
        <taxon>Streptophyta</taxon>
        <taxon>Embryophyta</taxon>
        <taxon>Tracheophyta</taxon>
        <taxon>Spermatophyta</taxon>
        <taxon>Magnoliopsida</taxon>
        <taxon>eudicotyledons</taxon>
        <taxon>Gunneridae</taxon>
        <taxon>Pentapetalae</taxon>
        <taxon>rosids</taxon>
        <taxon>fabids</taxon>
        <taxon>Fabales</taxon>
        <taxon>Fabaceae</taxon>
        <taxon>Papilionoideae</taxon>
        <taxon>50 kb inversion clade</taxon>
        <taxon>NPAAA clade</taxon>
        <taxon>indigoferoid/millettioid clade</taxon>
        <taxon>Phaseoleae</taxon>
        <taxon>Vigna</taxon>
    </lineage>
</organism>
<dbReference type="EMBL" id="CP039351">
    <property type="protein sequence ID" value="QCE00365.1"/>
    <property type="molecule type" value="Genomic_DNA"/>
</dbReference>
<dbReference type="Proteomes" id="UP000501690">
    <property type="component" value="Linkage Group LG7"/>
</dbReference>
<reference evidence="1 2" key="1">
    <citation type="submission" date="2019-04" db="EMBL/GenBank/DDBJ databases">
        <title>An improved genome assembly and genetic linkage map for asparagus bean, Vigna unguiculata ssp. sesquipedialis.</title>
        <authorList>
            <person name="Xia Q."/>
            <person name="Zhang R."/>
            <person name="Dong Y."/>
        </authorList>
    </citation>
    <scope>NUCLEOTIDE SEQUENCE [LARGE SCALE GENOMIC DNA]</scope>
    <source>
        <tissue evidence="1">Leaf</tissue>
    </source>
</reference>
<evidence type="ECO:0000313" key="2">
    <source>
        <dbReference type="Proteomes" id="UP000501690"/>
    </source>
</evidence>